<sequence>MLTVVSLMQLDFTHMLGLLFLLIGSKVLWELFWSPLIVFPGPFAAKFTDIWRALAVVLGEIDSTNRKWHRKYGSAVRVGPNAILLNDPDLIKTIYSTKRPWDKSDMYMVNDVMVNGKRIANIFNSRDHAWHAQQLKPISKFFSMSKLMDVEPLMDETLNKFTGKLDEKFVNGPSPGGPLAWDTMANVTFGRHYGFVDRGLDVDGLISDSVNGLRYFAPVSQIPWIDYLLDKSPFMRIGPKPQLMGLLYATRAIAEYKQELAEKGSGNQRVPHLLDKYLGLEEQYPEMVNDNQLVIWLLPTVVAGGDTTAASLRAVVYYLAKNPEVKRKLCDELENSRLEMPAQWKDLKELVYLDAVIRESMRICPGIAMAPERVVPEGGHVLSDGRFIPAGTKVGINPAVTNRDAGVFGQDVDTFIPERWLQQCKETDDDFSQRFRRMHDVLDYDFGGGTRVCLGKNLAKLEIYKVTATLYRRYDINLVDPKHEWKYCNACMELVRAISRVVQNLGKAVYLVRLCCAGISGADDALQDCAIQLDATQVLLSTLEDYIQSRNLGTSMHGWGKQTKLERLLSNCHQFYQRRKSIFIWSSRQRSTAAASGTCVRMRRFDSDSKHLELSIDMCINMYCNAFTVYTSILSIPLTASKKPSQNEVRTSQAEVPDLPDPLEKLSDRMASLVSWPGRKMIW</sequence>
<keyword evidence="2" id="KW-1185">Reference proteome</keyword>
<evidence type="ECO:0000313" key="1">
    <source>
        <dbReference type="EMBL" id="KAJ3531830.1"/>
    </source>
</evidence>
<dbReference type="Proteomes" id="UP001148629">
    <property type="component" value="Unassembled WGS sequence"/>
</dbReference>
<comment type="caution">
    <text evidence="1">The sequence shown here is derived from an EMBL/GenBank/DDBJ whole genome shotgun (WGS) entry which is preliminary data.</text>
</comment>
<accession>A0ACC1S4A1</accession>
<organism evidence="1 2">
    <name type="scientific">Fusarium decemcellulare</name>
    <dbReference type="NCBI Taxonomy" id="57161"/>
    <lineage>
        <taxon>Eukaryota</taxon>
        <taxon>Fungi</taxon>
        <taxon>Dikarya</taxon>
        <taxon>Ascomycota</taxon>
        <taxon>Pezizomycotina</taxon>
        <taxon>Sordariomycetes</taxon>
        <taxon>Hypocreomycetidae</taxon>
        <taxon>Hypocreales</taxon>
        <taxon>Nectriaceae</taxon>
        <taxon>Fusarium</taxon>
        <taxon>Fusarium decemcellulare species complex</taxon>
    </lineage>
</organism>
<evidence type="ECO:0000313" key="2">
    <source>
        <dbReference type="Proteomes" id="UP001148629"/>
    </source>
</evidence>
<gene>
    <name evidence="1" type="ORF">NM208_g8707</name>
</gene>
<protein>
    <submittedName>
        <fullName evidence="1">Uncharacterized protein</fullName>
    </submittedName>
</protein>
<name>A0ACC1S4A1_9HYPO</name>
<proteinExistence type="predicted"/>
<dbReference type="EMBL" id="JANRMS010001021">
    <property type="protein sequence ID" value="KAJ3531830.1"/>
    <property type="molecule type" value="Genomic_DNA"/>
</dbReference>
<reference evidence="1" key="1">
    <citation type="submission" date="2022-08" db="EMBL/GenBank/DDBJ databases">
        <title>Genome Sequence of Fusarium decemcellulare.</title>
        <authorList>
            <person name="Buettner E."/>
        </authorList>
    </citation>
    <scope>NUCLEOTIDE SEQUENCE</scope>
    <source>
        <strain evidence="1">Babe19</strain>
    </source>
</reference>